<keyword evidence="1 3" id="KW-0732">Signal</keyword>
<sequence>MASLLQYALTWVLALTIMVLPLAAADGVPKLRIMPLGDSITKGNGSPDMNGYRSKLRERLVSSQKDSNFSVDMVGSLRDGGMQDNDHEGHSGKYLADIRQYLELSIDAKPNIVLVHAGTNNMDKEVDLDKADQLIESIIDRLFEGSRGVTVLIAPVIWANDPRMQRNTDAYNTKLRAIIKRRQQEGQHLLEVPISITASDLSDKKHPNSVGYGKMAAAWYDGILEAQTRGWIQTPAAVNAHDHPGMGLGDGAASPISGGNCGDNFKGKGKVFDGFRTWEAVGTIIGAMEGARRENVILADLNGDGHTDYILADDDGTVRAWISTATSESPWMSLGNINPDWTDVSGAMVRMADVDNDGKADLIVLYSDGVAKVWKNVDNGRKFKSLDAKWATGLDQPREKVHFRDMDGDGYADYVILYEGGAVDWARNTHNNGQDDQKRNWEKAVAIAPGPAGEPDNRAQIFDLDGDNMADYLVIYDGGAVKAWRNTGSLNEKGHNWQSLGTIAPGIEGVTGNMIRFADMDGDGKADFLAIADDGSIRMWKSLGIVGGKGSSMRFADLDGDGHADIVSIDAQGRARGWLNKGGNKWDDLGEIAPGLDEDLSSSTIHFADVDGDKLDDFLVVYGGGAVKAYLNNGNIPDKGKDRIWQPSIIISEGVGDPGRKVEFADLNGDGYADYLIVFDGGAVDCWLNQKNIPPKGGERIWGGRTTVGTGVKEPGSKVHFADITGDRKAEYIIQYDGGSAKGYRNTGNIPDAGKDRNWVDLGTVSNRASTEGTVAYADINGDGKADYLVVLPSGEVHAYINSCSWTPPPPDKGDGDDGDGGDGGDNGSGGNGPDESHDGGQNWPSDDYEKCFVTDCDITCAPGLTILETFKTRCGEKSICCPPQRTPQNCTWTSGKPDEAKPVCIGLCDPGTVLLATNSDLCDTGNDAYCCESKQYQKVRDECHLGRDGCDNGYYQVAKENDQSSYYEIRPVCCKQQLKNCHWVKKNECTESNCEPYEFLLTTNPMGQWVYLCPAPYTMSLCCDAPDGIEPFLPVDLENLFPDPPPVEDRVKWDLQILGGYEGTDGEMVDKNSSDDPNTGAFGFVLIAGPDDSLSSFSKRDGSDIELLDCESFKSGTEFQRTRLICINDGEDNNCDDILKGGLNGTVVRMPEGCGPGTYIVAHSLEESDNQTLPDHLVKRAPSTRKVMDLNFSFNFGLAKRAASVDDRLQIRVDYSNIPGYWNDIVDEEGEESSDKRRRGITPRISAHDISHKELHKRFFSDDSASWGRKINKLVSAPYYTDLSYDFDSPMFYEKIDNCKGEQEKYLSMWAKGECKVGTKFGFTFIGTLDEFHLSQAYGFIDFKFDMETTIGVKGNAALNTKFRMKSAETKTKQEVGFSHPGLFDFKPQFDVDIGVQAEKATFAGDFTATIRTLTDDDDNDGWVHLTLPESAGATRGSIITERPDEGQFNGHMKTTDGNVAITVQPMLGMFIDFSEFAGEDIQKRADGQELLYYMISLFNKNLLSYDRRGVLLDVGGAQYYVNDDGRDQAHWKTAKGGEPIGKASGRSFLHEQNPEEDDGYPNLDWNAPIEDPALWSGKGVLSCPVNEDEEDPICDVELCGTIIECPEPASQIAGYDNTMEAGAPDNDDDQNGGTVEGRSIEDELADEFDDLSVSSGRTLAKRDPAKFNGGRRPFRNVPCKKDDRGNDGLWKYSSYSYPTVGAWDVGDMRYGHVYDSANAYDASEVSIGTLNIGTYGNQAVTEHIMELQTMKLFFVDVHKNQMPDRSKSGFKQIHCGFLDMLSEPVLSNPPPTPGAKAASQIPIQRIMQRHGWKEHWNDFVLLERTINRYKENFWSGKRPIAPSTRAKLSKDPTKWCAALKNIRMTINVFTYLNNDDVQKIWVKVSNGIRYELGLADQVWINKGNKPTFIQSYWDKWIRGHMDRMVEDGTKWARESIAEMRQYWATSTNKNAALVLKKLDELEGKLSEIEIVKTSLE</sequence>
<feature type="chain" id="PRO_5046339443" description="SGNH hydrolase-type esterase domain-containing protein" evidence="3">
    <location>
        <begin position="26"/>
        <end position="1978"/>
    </location>
</feature>
<evidence type="ECO:0000259" key="4">
    <source>
        <dbReference type="Pfam" id="PF13472"/>
    </source>
</evidence>
<keyword evidence="6" id="KW-1185">Reference proteome</keyword>
<dbReference type="InterPro" id="IPR013517">
    <property type="entry name" value="FG-GAP"/>
</dbReference>
<evidence type="ECO:0000313" key="6">
    <source>
        <dbReference type="Proteomes" id="UP000325395"/>
    </source>
</evidence>
<dbReference type="Pfam" id="PF13472">
    <property type="entry name" value="Lipase_GDSL_2"/>
    <property type="match status" value="1"/>
</dbReference>
<dbReference type="SUPFAM" id="SSF69318">
    <property type="entry name" value="Integrin alpha N-terminal domain"/>
    <property type="match status" value="3"/>
</dbReference>
<evidence type="ECO:0000256" key="2">
    <source>
        <dbReference type="SAM" id="MobiDB-lite"/>
    </source>
</evidence>
<dbReference type="CDD" id="cd01833">
    <property type="entry name" value="XynB_like"/>
    <property type="match status" value="1"/>
</dbReference>
<dbReference type="InterPro" id="IPR036514">
    <property type="entry name" value="SGNH_hydro_sf"/>
</dbReference>
<organism evidence="5 6">
    <name type="scientific">Aspergillus pseudocaelatus</name>
    <dbReference type="NCBI Taxonomy" id="1825620"/>
    <lineage>
        <taxon>Eukaryota</taxon>
        <taxon>Fungi</taxon>
        <taxon>Dikarya</taxon>
        <taxon>Ascomycota</taxon>
        <taxon>Pezizomycotina</taxon>
        <taxon>Eurotiomycetes</taxon>
        <taxon>Eurotiomycetidae</taxon>
        <taxon>Eurotiales</taxon>
        <taxon>Aspergillaceae</taxon>
        <taxon>Aspergillus</taxon>
        <taxon>Aspergillus subgen. Circumdati</taxon>
    </lineage>
</organism>
<protein>
    <recommendedName>
        <fullName evidence="4">SGNH hydrolase-type esterase domain-containing protein</fullName>
    </recommendedName>
</protein>
<feature type="signal peptide" evidence="3">
    <location>
        <begin position="1"/>
        <end position="25"/>
    </location>
</feature>
<dbReference type="Pfam" id="PF13517">
    <property type="entry name" value="FG-GAP_3"/>
    <property type="match status" value="3"/>
</dbReference>
<dbReference type="InterPro" id="IPR013830">
    <property type="entry name" value="SGNH_hydro"/>
</dbReference>
<evidence type="ECO:0000313" key="5">
    <source>
        <dbReference type="EMBL" id="KAE8420598.1"/>
    </source>
</evidence>
<feature type="compositionally biased region" description="Gly residues" evidence="2">
    <location>
        <begin position="824"/>
        <end position="833"/>
    </location>
</feature>
<gene>
    <name evidence="5" type="ORF">BDV36DRAFT_293022</name>
</gene>
<dbReference type="Gene3D" id="3.40.50.1110">
    <property type="entry name" value="SGNH hydrolase"/>
    <property type="match status" value="1"/>
</dbReference>
<dbReference type="Proteomes" id="UP000325395">
    <property type="component" value="Unassembled WGS sequence"/>
</dbReference>
<dbReference type="EMBL" id="ML735707">
    <property type="protein sequence ID" value="KAE8420598.1"/>
    <property type="molecule type" value="Genomic_DNA"/>
</dbReference>
<feature type="region of interest" description="Disordered" evidence="2">
    <location>
        <begin position="803"/>
        <end position="844"/>
    </location>
</feature>
<dbReference type="PANTHER" id="PTHR30383">
    <property type="entry name" value="THIOESTERASE 1/PROTEASE 1/LYSOPHOSPHOLIPASE L1"/>
    <property type="match status" value="1"/>
</dbReference>
<dbReference type="InterPro" id="IPR028994">
    <property type="entry name" value="Integrin_alpha_N"/>
</dbReference>
<dbReference type="Gene3D" id="2.130.10.130">
    <property type="entry name" value="Integrin alpha, N-terminal"/>
    <property type="match status" value="2"/>
</dbReference>
<proteinExistence type="predicted"/>
<name>A0ABQ6WU24_9EURO</name>
<reference evidence="5 6" key="1">
    <citation type="submission" date="2019-04" db="EMBL/GenBank/DDBJ databases">
        <authorList>
            <consortium name="DOE Joint Genome Institute"/>
            <person name="Mondo S."/>
            <person name="Kjaerbolling I."/>
            <person name="Vesth T."/>
            <person name="Frisvad J.C."/>
            <person name="Nybo J.L."/>
            <person name="Theobald S."/>
            <person name="Kildgaard S."/>
            <person name="Isbrandt T."/>
            <person name="Kuo A."/>
            <person name="Sato A."/>
            <person name="Lyhne E.K."/>
            <person name="Kogle M.E."/>
            <person name="Wiebenga A."/>
            <person name="Kun R.S."/>
            <person name="Lubbers R.J."/>
            <person name="Makela M.R."/>
            <person name="Barry K."/>
            <person name="Chovatia M."/>
            <person name="Clum A."/>
            <person name="Daum C."/>
            <person name="Haridas S."/>
            <person name="He G."/>
            <person name="LaButti K."/>
            <person name="Lipzen A."/>
            <person name="Riley R."/>
            <person name="Salamov A."/>
            <person name="Simmons B.A."/>
            <person name="Magnuson J.K."/>
            <person name="Henrissat B."/>
            <person name="Mortensen U.H."/>
            <person name="Larsen T.O."/>
            <person name="Devries R.P."/>
            <person name="Grigoriev I.V."/>
            <person name="Machida M."/>
            <person name="Baker S.E."/>
            <person name="Andersen M.R."/>
            <person name="Cantor M.N."/>
            <person name="Hua S.X."/>
        </authorList>
    </citation>
    <scope>NUCLEOTIDE SEQUENCE [LARGE SCALE GENOMIC DNA]</scope>
    <source>
        <strain evidence="5 6">CBS 117616</strain>
    </source>
</reference>
<feature type="domain" description="SGNH hydrolase-type esterase" evidence="4">
    <location>
        <begin position="36"/>
        <end position="212"/>
    </location>
</feature>
<dbReference type="SUPFAM" id="SSF52266">
    <property type="entry name" value="SGNH hydrolase"/>
    <property type="match status" value="1"/>
</dbReference>
<evidence type="ECO:0000256" key="1">
    <source>
        <dbReference type="ARBA" id="ARBA00022729"/>
    </source>
</evidence>
<dbReference type="InterPro" id="IPR051532">
    <property type="entry name" value="Ester_Hydrolysis_Enzymes"/>
</dbReference>
<accession>A0ABQ6WU24</accession>
<evidence type="ECO:0000256" key="3">
    <source>
        <dbReference type="SAM" id="SignalP"/>
    </source>
</evidence>
<feature type="region of interest" description="Disordered" evidence="2">
    <location>
        <begin position="1537"/>
        <end position="1562"/>
    </location>
</feature>
<dbReference type="PANTHER" id="PTHR30383:SF5">
    <property type="entry name" value="SGNH HYDROLASE-TYPE ESTERASE DOMAIN-CONTAINING PROTEIN"/>
    <property type="match status" value="1"/>
</dbReference>